<sequence length="161" mass="18599">MSKVEAREHAAQREHFAREIKSKFALFDKDARGHCDVREVGTIVRALGACPSELELRDMITEVEEEEPTGFIRFEKFERMMTRVLMENQFARDPEEKLLAAFRAIDTEGKGHIEAEKLRELLTSKGEKFTVEEIDDMLSFAADTETGLVHYEDYITLLELQ</sequence>
<dbReference type="SUPFAM" id="SSF47473">
    <property type="entry name" value="EF-hand"/>
    <property type="match status" value="1"/>
</dbReference>
<feature type="domain" description="EF-hand" evidence="2">
    <location>
        <begin position="93"/>
        <end position="128"/>
    </location>
</feature>
<comment type="caution">
    <text evidence="3">The sequence shown here is derived from an EMBL/GenBank/DDBJ whole genome shotgun (WGS) entry which is preliminary data.</text>
</comment>
<dbReference type="OMA" id="WYEDYAQ"/>
<name>A0A8J6CFZ7_DIALT</name>
<dbReference type="FunFam" id="1.10.238.10:FF:000178">
    <property type="entry name" value="Calmodulin-2 A"/>
    <property type="match status" value="1"/>
</dbReference>
<keyword evidence="1" id="KW-0677">Repeat</keyword>
<dbReference type="GO" id="GO:0005509">
    <property type="term" value="F:calcium ion binding"/>
    <property type="evidence" value="ECO:0007669"/>
    <property type="project" value="InterPro"/>
</dbReference>
<dbReference type="EMBL" id="JAGTXO010000002">
    <property type="protein sequence ID" value="KAG8469626.1"/>
    <property type="molecule type" value="Genomic_DNA"/>
</dbReference>
<dbReference type="PANTHER" id="PTHR46763:SF1">
    <property type="entry name" value="DYNEIN REGULATORY COMPLEX PROTEIN 8"/>
    <property type="match status" value="1"/>
</dbReference>
<reference evidence="3" key="1">
    <citation type="submission" date="2021-05" db="EMBL/GenBank/DDBJ databases">
        <title>The genome of the haptophyte Pavlova lutheri (Diacronema luteri, Pavlovales) - a model for lipid biosynthesis in eukaryotic algae.</title>
        <authorList>
            <person name="Hulatt C.J."/>
            <person name="Posewitz M.C."/>
        </authorList>
    </citation>
    <scope>NUCLEOTIDE SEQUENCE</scope>
    <source>
        <strain evidence="3">NIVA-4/92</strain>
    </source>
</reference>
<dbReference type="GO" id="GO:0043226">
    <property type="term" value="C:organelle"/>
    <property type="evidence" value="ECO:0007669"/>
    <property type="project" value="UniProtKB-ARBA"/>
</dbReference>
<evidence type="ECO:0000313" key="3">
    <source>
        <dbReference type="EMBL" id="KAG8469626.1"/>
    </source>
</evidence>
<dbReference type="SMART" id="SM00054">
    <property type="entry name" value="EFh"/>
    <property type="match status" value="2"/>
</dbReference>
<evidence type="ECO:0000313" key="4">
    <source>
        <dbReference type="Proteomes" id="UP000751190"/>
    </source>
</evidence>
<dbReference type="AlphaFoldDB" id="A0A8J6CFZ7"/>
<keyword evidence="4" id="KW-1185">Reference proteome</keyword>
<evidence type="ECO:0000259" key="2">
    <source>
        <dbReference type="PROSITE" id="PS50222"/>
    </source>
</evidence>
<dbReference type="InterPro" id="IPR011992">
    <property type="entry name" value="EF-hand-dom_pair"/>
</dbReference>
<dbReference type="PROSITE" id="PS50222">
    <property type="entry name" value="EF_HAND_2"/>
    <property type="match status" value="1"/>
</dbReference>
<organism evidence="3 4">
    <name type="scientific">Diacronema lutheri</name>
    <name type="common">Unicellular marine alga</name>
    <name type="synonym">Monochrysis lutheri</name>
    <dbReference type="NCBI Taxonomy" id="2081491"/>
    <lineage>
        <taxon>Eukaryota</taxon>
        <taxon>Haptista</taxon>
        <taxon>Haptophyta</taxon>
        <taxon>Pavlovophyceae</taxon>
        <taxon>Pavlovales</taxon>
        <taxon>Pavlovaceae</taxon>
        <taxon>Diacronema</taxon>
    </lineage>
</organism>
<gene>
    <name evidence="3" type="ORF">KFE25_006081</name>
</gene>
<dbReference type="OrthoDB" id="10260307at2759"/>
<protein>
    <recommendedName>
        <fullName evidence="2">EF-hand domain-containing protein</fullName>
    </recommendedName>
</protein>
<dbReference type="Proteomes" id="UP000751190">
    <property type="component" value="Unassembled WGS sequence"/>
</dbReference>
<dbReference type="PANTHER" id="PTHR46763">
    <property type="entry name" value="DYNEIN REGULATORY COMPLEX PROTEIN 8"/>
    <property type="match status" value="1"/>
</dbReference>
<evidence type="ECO:0000256" key="1">
    <source>
        <dbReference type="ARBA" id="ARBA00022737"/>
    </source>
</evidence>
<dbReference type="Pfam" id="PF13499">
    <property type="entry name" value="EF-hand_7"/>
    <property type="match status" value="1"/>
</dbReference>
<dbReference type="Gene3D" id="1.10.238.10">
    <property type="entry name" value="EF-hand"/>
    <property type="match status" value="2"/>
</dbReference>
<accession>A0A8J6CFZ7</accession>
<dbReference type="InterPro" id="IPR002048">
    <property type="entry name" value="EF_hand_dom"/>
</dbReference>
<proteinExistence type="predicted"/>